<dbReference type="GO" id="GO:0035435">
    <property type="term" value="P:phosphate ion transmembrane transport"/>
    <property type="evidence" value="ECO:0007669"/>
    <property type="project" value="TreeGrafter"/>
</dbReference>
<evidence type="ECO:0000256" key="1">
    <source>
        <dbReference type="ARBA" id="ARBA00004141"/>
    </source>
</evidence>
<accession>A0A7R9QKE2</accession>
<feature type="transmembrane region" description="Helical" evidence="9">
    <location>
        <begin position="41"/>
        <end position="58"/>
    </location>
</feature>
<evidence type="ECO:0000256" key="9">
    <source>
        <dbReference type="SAM" id="Phobius"/>
    </source>
</evidence>
<keyword evidence="7 9" id="KW-0472">Membrane</keyword>
<evidence type="ECO:0000256" key="8">
    <source>
        <dbReference type="SAM" id="MobiDB-lite"/>
    </source>
</evidence>
<feature type="transmembrane region" description="Helical" evidence="9">
    <location>
        <begin position="70"/>
        <end position="93"/>
    </location>
</feature>
<dbReference type="EMBL" id="CAJPIZ010040002">
    <property type="protein sequence ID" value="CAG2121522.1"/>
    <property type="molecule type" value="Genomic_DNA"/>
</dbReference>
<keyword evidence="3" id="KW-0813">Transport</keyword>
<evidence type="ECO:0000313" key="11">
    <source>
        <dbReference type="Proteomes" id="UP000759131"/>
    </source>
</evidence>
<dbReference type="EMBL" id="OC894577">
    <property type="protein sequence ID" value="CAD7647483.1"/>
    <property type="molecule type" value="Genomic_DNA"/>
</dbReference>
<feature type="region of interest" description="Disordered" evidence="8">
    <location>
        <begin position="115"/>
        <end position="138"/>
    </location>
</feature>
<comment type="subcellular location">
    <subcellularLocation>
        <location evidence="1">Membrane</location>
        <topology evidence="1">Multi-pass membrane protein</topology>
    </subcellularLocation>
</comment>
<evidence type="ECO:0000313" key="10">
    <source>
        <dbReference type="EMBL" id="CAD7647483.1"/>
    </source>
</evidence>
<dbReference type="PANTHER" id="PTHR11101">
    <property type="entry name" value="PHOSPHATE TRANSPORTER"/>
    <property type="match status" value="1"/>
</dbReference>
<dbReference type="Pfam" id="PF01384">
    <property type="entry name" value="PHO4"/>
    <property type="match status" value="1"/>
</dbReference>
<feature type="compositionally biased region" description="Basic and acidic residues" evidence="8">
    <location>
        <begin position="122"/>
        <end position="138"/>
    </location>
</feature>
<dbReference type="GO" id="GO:0016020">
    <property type="term" value="C:membrane"/>
    <property type="evidence" value="ECO:0007669"/>
    <property type="project" value="UniProtKB-SubCell"/>
</dbReference>
<proteinExistence type="inferred from homology"/>
<dbReference type="OrthoDB" id="6507325at2759"/>
<protein>
    <recommendedName>
        <fullName evidence="12">Phosphate transporter</fullName>
    </recommendedName>
</protein>
<evidence type="ECO:0000256" key="5">
    <source>
        <dbReference type="ARBA" id="ARBA00022692"/>
    </source>
</evidence>
<comment type="similarity">
    <text evidence="2">Belongs to the inorganic phosphate transporter (PiT) (TC 2.A.20) family.</text>
</comment>
<dbReference type="InterPro" id="IPR001204">
    <property type="entry name" value="Phos_transporter"/>
</dbReference>
<keyword evidence="4" id="KW-0592">Phosphate transport</keyword>
<dbReference type="GO" id="GO:0005315">
    <property type="term" value="F:phosphate transmembrane transporter activity"/>
    <property type="evidence" value="ECO:0007669"/>
    <property type="project" value="InterPro"/>
</dbReference>
<dbReference type="Proteomes" id="UP000759131">
    <property type="component" value="Unassembled WGS sequence"/>
</dbReference>
<keyword evidence="5 9" id="KW-0812">Transmembrane</keyword>
<feature type="transmembrane region" description="Helical" evidence="9">
    <location>
        <begin position="6"/>
        <end position="29"/>
    </location>
</feature>
<feature type="non-terminal residue" evidence="10">
    <location>
        <position position="1"/>
    </location>
</feature>
<reference evidence="10" key="1">
    <citation type="submission" date="2020-11" db="EMBL/GenBank/DDBJ databases">
        <authorList>
            <person name="Tran Van P."/>
        </authorList>
    </citation>
    <scope>NUCLEOTIDE SEQUENCE</scope>
</reference>
<evidence type="ECO:0000256" key="4">
    <source>
        <dbReference type="ARBA" id="ARBA00022592"/>
    </source>
</evidence>
<evidence type="ECO:0000256" key="2">
    <source>
        <dbReference type="ARBA" id="ARBA00009916"/>
    </source>
</evidence>
<dbReference type="AlphaFoldDB" id="A0A7R9QKE2"/>
<sequence length="231" mass="25761">MDSTVGSWFVSPILSGIVSVLIFLVLRIFILEKEKPLEPGLIALPLIYGIVIFINVFSLIHDDPYLHTVWWIAMCIAIGLALLIAAIVWFFVVPRQRKTITEKLEKLEEKEAQITDTNDNLQHNEKEPNTEKKSSLMISEGKDIENGHNVMDETKEKEESDDDKPEVSQLFTFLQILTACFGSFAHGGNDVSNAIGPLVAIMLIFLEGDHDQSEGTPWYTLLYGGVGISVG</sequence>
<evidence type="ECO:0000256" key="6">
    <source>
        <dbReference type="ARBA" id="ARBA00022989"/>
    </source>
</evidence>
<evidence type="ECO:0000256" key="7">
    <source>
        <dbReference type="ARBA" id="ARBA00023136"/>
    </source>
</evidence>
<name>A0A7R9QKE2_9ACAR</name>
<keyword evidence="11" id="KW-1185">Reference proteome</keyword>
<organism evidence="10">
    <name type="scientific">Medioppia subpectinata</name>
    <dbReference type="NCBI Taxonomy" id="1979941"/>
    <lineage>
        <taxon>Eukaryota</taxon>
        <taxon>Metazoa</taxon>
        <taxon>Ecdysozoa</taxon>
        <taxon>Arthropoda</taxon>
        <taxon>Chelicerata</taxon>
        <taxon>Arachnida</taxon>
        <taxon>Acari</taxon>
        <taxon>Acariformes</taxon>
        <taxon>Sarcoptiformes</taxon>
        <taxon>Oribatida</taxon>
        <taxon>Brachypylina</taxon>
        <taxon>Oppioidea</taxon>
        <taxon>Oppiidae</taxon>
        <taxon>Medioppia</taxon>
    </lineage>
</organism>
<evidence type="ECO:0000256" key="3">
    <source>
        <dbReference type="ARBA" id="ARBA00022448"/>
    </source>
</evidence>
<keyword evidence="6 9" id="KW-1133">Transmembrane helix</keyword>
<gene>
    <name evidence="10" type="ORF">OSB1V03_LOCUS21468</name>
</gene>
<evidence type="ECO:0008006" key="12">
    <source>
        <dbReference type="Google" id="ProtNLM"/>
    </source>
</evidence>
<dbReference type="PANTHER" id="PTHR11101:SF80">
    <property type="entry name" value="PHOSPHATE TRANSPORTER"/>
    <property type="match status" value="1"/>
</dbReference>